<dbReference type="OrthoDB" id="9797223at2"/>
<dbReference type="AlphaFoldDB" id="A0A1M6NLT8"/>
<dbReference type="Pfam" id="PF00455">
    <property type="entry name" value="DeoRC"/>
    <property type="match status" value="1"/>
</dbReference>
<dbReference type="Pfam" id="PF08220">
    <property type="entry name" value="HTH_DeoR"/>
    <property type="match status" value="1"/>
</dbReference>
<dbReference type="SUPFAM" id="SSF100950">
    <property type="entry name" value="NagB/RpiA/CoA transferase-like"/>
    <property type="match status" value="1"/>
</dbReference>
<dbReference type="STRING" id="192903.SAMN04488513_11413"/>
<dbReference type="GO" id="GO:0003700">
    <property type="term" value="F:DNA-binding transcription factor activity"/>
    <property type="evidence" value="ECO:0007669"/>
    <property type="project" value="InterPro"/>
</dbReference>
<evidence type="ECO:0000256" key="2">
    <source>
        <dbReference type="ARBA" id="ARBA00023125"/>
    </source>
</evidence>
<evidence type="ECO:0000256" key="3">
    <source>
        <dbReference type="ARBA" id="ARBA00023163"/>
    </source>
</evidence>
<evidence type="ECO:0000259" key="4">
    <source>
        <dbReference type="PROSITE" id="PS51000"/>
    </source>
</evidence>
<dbReference type="RefSeq" id="WP_072995549.1">
    <property type="nucleotide sequence ID" value="NZ_FQYU01000014.1"/>
</dbReference>
<dbReference type="InterPro" id="IPR050313">
    <property type="entry name" value="Carb_Metab_HTH_regulators"/>
</dbReference>
<organism evidence="5 6">
    <name type="scientific">Pseudozobellia thermophila</name>
    <dbReference type="NCBI Taxonomy" id="192903"/>
    <lineage>
        <taxon>Bacteria</taxon>
        <taxon>Pseudomonadati</taxon>
        <taxon>Bacteroidota</taxon>
        <taxon>Flavobacteriia</taxon>
        <taxon>Flavobacteriales</taxon>
        <taxon>Flavobacteriaceae</taxon>
        <taxon>Pseudozobellia</taxon>
    </lineage>
</organism>
<dbReference type="Gene3D" id="1.10.10.10">
    <property type="entry name" value="Winged helix-like DNA-binding domain superfamily/Winged helix DNA-binding domain"/>
    <property type="match status" value="1"/>
</dbReference>
<accession>A0A1M6NLT8</accession>
<reference evidence="6" key="1">
    <citation type="submission" date="2016-11" db="EMBL/GenBank/DDBJ databases">
        <authorList>
            <person name="Varghese N."/>
            <person name="Submissions S."/>
        </authorList>
    </citation>
    <scope>NUCLEOTIDE SEQUENCE [LARGE SCALE GENOMIC DNA]</scope>
    <source>
        <strain evidence="6">DSM 19858</strain>
    </source>
</reference>
<dbReference type="PROSITE" id="PS51000">
    <property type="entry name" value="HTH_DEOR_2"/>
    <property type="match status" value="1"/>
</dbReference>
<keyword evidence="3" id="KW-0804">Transcription</keyword>
<evidence type="ECO:0000313" key="6">
    <source>
        <dbReference type="Proteomes" id="UP000184543"/>
    </source>
</evidence>
<dbReference type="InterPro" id="IPR018356">
    <property type="entry name" value="Tscrpt_reg_HTH_DeoR_CS"/>
</dbReference>
<dbReference type="PANTHER" id="PTHR30363:SF44">
    <property type="entry name" value="AGA OPERON TRANSCRIPTIONAL REPRESSOR-RELATED"/>
    <property type="match status" value="1"/>
</dbReference>
<dbReference type="InterPro" id="IPR036388">
    <property type="entry name" value="WH-like_DNA-bd_sf"/>
</dbReference>
<dbReference type="Proteomes" id="UP000184543">
    <property type="component" value="Unassembled WGS sequence"/>
</dbReference>
<sequence>MKKTAKRRALILKELDKNGQVNVQQLSSALGVSAVTIRNDLGNLEKHNLLVRAHGGAFKMNKFALTVTEKKQINLKQKRLIGKKAASLINEGDSIILDSGTTTFEISNNLSHLKKVTVISNALDIINNLSQQSNVELMMLGGYLKDFSMSFVGPMAERNLKQVYCNKLFLGIDGIKQNSGIFTYHLEEAYLNQIMIEMADDIFVVADSSKFKKSGRALICGFDKINKLITDDQIEDEMLEFLKNNNVEVIIA</sequence>
<dbReference type="GO" id="GO:0003677">
    <property type="term" value="F:DNA binding"/>
    <property type="evidence" value="ECO:0007669"/>
    <property type="project" value="UniProtKB-KW"/>
</dbReference>
<feature type="domain" description="HTH deoR-type" evidence="4">
    <location>
        <begin position="4"/>
        <end position="59"/>
    </location>
</feature>
<name>A0A1M6NLT8_9FLAO</name>
<gene>
    <name evidence="5" type="ORF">SAMN04488513_11413</name>
</gene>
<dbReference type="NCBIfam" id="NF040755">
    <property type="entry name" value="AgaR"/>
    <property type="match status" value="1"/>
</dbReference>
<dbReference type="InterPro" id="IPR037171">
    <property type="entry name" value="NagB/RpiA_transferase-like"/>
</dbReference>
<dbReference type="SMART" id="SM00420">
    <property type="entry name" value="HTH_DEOR"/>
    <property type="match status" value="1"/>
</dbReference>
<dbReference type="InterPro" id="IPR001034">
    <property type="entry name" value="DeoR_HTH"/>
</dbReference>
<dbReference type="InterPro" id="IPR036390">
    <property type="entry name" value="WH_DNA-bd_sf"/>
</dbReference>
<dbReference type="EMBL" id="FQYU01000014">
    <property type="protein sequence ID" value="SHJ96574.1"/>
    <property type="molecule type" value="Genomic_DNA"/>
</dbReference>
<keyword evidence="2" id="KW-0238">DNA-binding</keyword>
<dbReference type="SUPFAM" id="SSF46785">
    <property type="entry name" value="Winged helix' DNA-binding domain"/>
    <property type="match status" value="1"/>
</dbReference>
<proteinExistence type="predicted"/>
<keyword evidence="1" id="KW-0805">Transcription regulation</keyword>
<dbReference type="PROSITE" id="PS00894">
    <property type="entry name" value="HTH_DEOR_1"/>
    <property type="match status" value="1"/>
</dbReference>
<dbReference type="PANTHER" id="PTHR30363">
    <property type="entry name" value="HTH-TYPE TRANSCRIPTIONAL REGULATOR SRLR-RELATED"/>
    <property type="match status" value="1"/>
</dbReference>
<dbReference type="PRINTS" id="PR00037">
    <property type="entry name" value="HTHLACR"/>
</dbReference>
<dbReference type="Gene3D" id="3.40.50.1360">
    <property type="match status" value="1"/>
</dbReference>
<evidence type="ECO:0000313" key="5">
    <source>
        <dbReference type="EMBL" id="SHJ96574.1"/>
    </source>
</evidence>
<evidence type="ECO:0000256" key="1">
    <source>
        <dbReference type="ARBA" id="ARBA00023015"/>
    </source>
</evidence>
<keyword evidence="6" id="KW-1185">Reference proteome</keyword>
<dbReference type="SMART" id="SM01134">
    <property type="entry name" value="DeoRC"/>
    <property type="match status" value="1"/>
</dbReference>
<dbReference type="InterPro" id="IPR014036">
    <property type="entry name" value="DeoR-like_C"/>
</dbReference>
<protein>
    <submittedName>
        <fullName evidence="5">Transcriptional regulator, DeoR family</fullName>
    </submittedName>
</protein>
<dbReference type="InterPro" id="IPR047779">
    <property type="entry name" value="AgaR-like"/>
</dbReference>